<protein>
    <recommendedName>
        <fullName evidence="3">Heterokaryon incompatibility protein</fullName>
    </recommendedName>
</protein>
<evidence type="ECO:0008006" key="3">
    <source>
        <dbReference type="Google" id="ProtNLM"/>
    </source>
</evidence>
<dbReference type="Pfam" id="PF26639">
    <property type="entry name" value="Het-6_barrel"/>
    <property type="match status" value="1"/>
</dbReference>
<evidence type="ECO:0000313" key="1">
    <source>
        <dbReference type="EMBL" id="KAK3372676.1"/>
    </source>
</evidence>
<reference evidence="1" key="2">
    <citation type="submission" date="2023-06" db="EMBL/GenBank/DDBJ databases">
        <authorList>
            <consortium name="Lawrence Berkeley National Laboratory"/>
            <person name="Haridas S."/>
            <person name="Hensen N."/>
            <person name="Bonometti L."/>
            <person name="Westerberg I."/>
            <person name="Brannstrom I.O."/>
            <person name="Guillou S."/>
            <person name="Cros-Aarteil S."/>
            <person name="Calhoun S."/>
            <person name="Kuo A."/>
            <person name="Mondo S."/>
            <person name="Pangilinan J."/>
            <person name="Riley R."/>
            <person name="LaButti K."/>
            <person name="Andreopoulos B."/>
            <person name="Lipzen A."/>
            <person name="Chen C."/>
            <person name="Yanf M."/>
            <person name="Daum C."/>
            <person name="Ng V."/>
            <person name="Clum A."/>
            <person name="Steindorff A."/>
            <person name="Ohm R."/>
            <person name="Martin F."/>
            <person name="Silar P."/>
            <person name="Natvig D."/>
            <person name="Lalanne C."/>
            <person name="Gautier V."/>
            <person name="Ament-velasquez S.L."/>
            <person name="Kruys A."/>
            <person name="Hutchinson M.I."/>
            <person name="Powell A.J."/>
            <person name="Barry K."/>
            <person name="Miller A.N."/>
            <person name="Grigoriev I.V."/>
            <person name="Debuchy R."/>
            <person name="Gladieux P."/>
            <person name="Thoren M.H."/>
            <person name="Johannesson H."/>
        </authorList>
    </citation>
    <scope>NUCLEOTIDE SEQUENCE</scope>
    <source>
        <strain evidence="1">CBS 232.78</strain>
    </source>
</reference>
<dbReference type="PANTHER" id="PTHR24148:SF79">
    <property type="entry name" value="HETEROKARYON INCOMPATIBILITY DOMAIN-CONTAINING PROTEIN"/>
    <property type="match status" value="1"/>
</dbReference>
<organism evidence="1 2">
    <name type="scientific">Podospora didyma</name>
    <dbReference type="NCBI Taxonomy" id="330526"/>
    <lineage>
        <taxon>Eukaryota</taxon>
        <taxon>Fungi</taxon>
        <taxon>Dikarya</taxon>
        <taxon>Ascomycota</taxon>
        <taxon>Pezizomycotina</taxon>
        <taxon>Sordariomycetes</taxon>
        <taxon>Sordariomycetidae</taxon>
        <taxon>Sordariales</taxon>
        <taxon>Podosporaceae</taxon>
        <taxon>Podospora</taxon>
    </lineage>
</organism>
<gene>
    <name evidence="1" type="ORF">B0H63DRAFT_564055</name>
</gene>
<dbReference type="Proteomes" id="UP001285441">
    <property type="component" value="Unassembled WGS sequence"/>
</dbReference>
<sequence length="371" mass="41622">MSRLSFNPDELIPGALKFEPGSPTPIEREFVTAKITPDELETSSNFSLAAFGSGGHGRSRKCYQLGKPAFSIVRKVYDRVSFAKDPNRPRRSIEEDSNIYRAREATDPRDKIYGLLANAPSTKDGIEPIVPDYSSTVQALYIKVAVFGLLNTPGWGMLSLVGDRTENNIPMLPSWPPDYTQRMPWQEIRASDFIEFRTTTTSPDHTTNIIHDFKNNPQEAAYAHDPNLAKLMTVPESVDMTEILEDNAGFDGDDSITSEVNVLEEEEEQEQDEEDRIEDERVDTWLQAMYSATMEARIDWDMSSENRCLFRTQGGLLGIGPQTAQVGDQVGILQGARVPYLFRQPEPGPENSLEFVGESYVYGIMYGELEA</sequence>
<dbReference type="InterPro" id="IPR052895">
    <property type="entry name" value="HetReg/Transcr_Mod"/>
</dbReference>
<name>A0AAE0KB55_9PEZI</name>
<keyword evidence="2" id="KW-1185">Reference proteome</keyword>
<dbReference type="AlphaFoldDB" id="A0AAE0KB55"/>
<dbReference type="EMBL" id="JAULSW010000008">
    <property type="protein sequence ID" value="KAK3372676.1"/>
    <property type="molecule type" value="Genomic_DNA"/>
</dbReference>
<comment type="caution">
    <text evidence="1">The sequence shown here is derived from an EMBL/GenBank/DDBJ whole genome shotgun (WGS) entry which is preliminary data.</text>
</comment>
<accession>A0AAE0KB55</accession>
<evidence type="ECO:0000313" key="2">
    <source>
        <dbReference type="Proteomes" id="UP001285441"/>
    </source>
</evidence>
<dbReference type="PANTHER" id="PTHR24148">
    <property type="entry name" value="ANKYRIN REPEAT DOMAIN-CONTAINING PROTEIN 39 HOMOLOG-RELATED"/>
    <property type="match status" value="1"/>
</dbReference>
<reference evidence="1" key="1">
    <citation type="journal article" date="2023" name="Mol. Phylogenet. Evol.">
        <title>Genome-scale phylogeny and comparative genomics of the fungal order Sordariales.</title>
        <authorList>
            <person name="Hensen N."/>
            <person name="Bonometti L."/>
            <person name="Westerberg I."/>
            <person name="Brannstrom I.O."/>
            <person name="Guillou S."/>
            <person name="Cros-Aarteil S."/>
            <person name="Calhoun S."/>
            <person name="Haridas S."/>
            <person name="Kuo A."/>
            <person name="Mondo S."/>
            <person name="Pangilinan J."/>
            <person name="Riley R."/>
            <person name="LaButti K."/>
            <person name="Andreopoulos B."/>
            <person name="Lipzen A."/>
            <person name="Chen C."/>
            <person name="Yan M."/>
            <person name="Daum C."/>
            <person name="Ng V."/>
            <person name="Clum A."/>
            <person name="Steindorff A."/>
            <person name="Ohm R.A."/>
            <person name="Martin F."/>
            <person name="Silar P."/>
            <person name="Natvig D.O."/>
            <person name="Lalanne C."/>
            <person name="Gautier V."/>
            <person name="Ament-Velasquez S.L."/>
            <person name="Kruys A."/>
            <person name="Hutchinson M.I."/>
            <person name="Powell A.J."/>
            <person name="Barry K."/>
            <person name="Miller A.N."/>
            <person name="Grigoriev I.V."/>
            <person name="Debuchy R."/>
            <person name="Gladieux P."/>
            <person name="Hiltunen Thoren M."/>
            <person name="Johannesson H."/>
        </authorList>
    </citation>
    <scope>NUCLEOTIDE SEQUENCE</scope>
    <source>
        <strain evidence="1">CBS 232.78</strain>
    </source>
</reference>
<proteinExistence type="predicted"/>